<dbReference type="Gene3D" id="2.120.10.80">
    <property type="entry name" value="Kelch-type beta propeller"/>
    <property type="match status" value="2"/>
</dbReference>
<organism evidence="3">
    <name type="scientific">candidate division WOR-3 bacterium</name>
    <dbReference type="NCBI Taxonomy" id="2052148"/>
    <lineage>
        <taxon>Bacteria</taxon>
        <taxon>Bacteria division WOR-3</taxon>
    </lineage>
</organism>
<dbReference type="PANTHER" id="PTHR45632">
    <property type="entry name" value="LD33804P"/>
    <property type="match status" value="1"/>
</dbReference>
<sequence>MFLHEYYNIASPRRVWERIGEHGAGAIALASIDWVLRNTFRSTLAEALKNYAVWRYFTGPSRYDTVYHFSESNLWPESYVLRSHNTYPASGNQGSRNPSGPGGANFVQFRSGTEDLLNITFDGQDDASWAAYAVGYRSPEQSVEREIVLDANQRGTGQIAWQGNDHIALIAVVTLSPGNLTYNYQAVQEAGNRWYFTGSFNTGRCGHTLTLLPNGKVLASGGWNTSTVFSSCELYDPITETWNYTGSLNQARDAHRAVLLSNGKVLVAAGSYWGDLNSCEIYDPALGRWSYTGSLTKARHSPEMVLLNDGKVLIVGGTRAGRTCELYDPTSETWSITDSIRPVGNGISGHTLTLLPNGKVLLAGGRNESTGEIYAICQLFDPVSGRWSYTGSLNQARAWHRAVLLDSGKVLVVGGVGPTGDLRSCELYDPTTGTWSYTGSLNRARGSFHASLLNNGKVLIAGGWRNIRSAELYESERGLWVYIDSLNQGRSNSTGANSVFLNNGKVLIAGGYPNISSSELYTLIPTSQSQIWAEPRYLNFSLSQNQTKDTILRIFNNGNANLGWSLTENPQVDWLSESPTSGTVQPRPNNRMDVTLSFNTTGLNPGVYHTNLLITNNDPDLPEKIVPVELRVKPSVDIIEYSTTKLLPEVFALENNIPNPFISRTVIRYALPKDSRVNLLVYNSQGIWVRKLKTGIAKPGFYQVVWDGKDDKGRKVPNGVYFYRLEADEFTAAKKKKRIRKSD</sequence>
<dbReference type="Gene3D" id="2.60.40.10">
    <property type="entry name" value="Immunoglobulins"/>
    <property type="match status" value="1"/>
</dbReference>
<name>A0A7C3YT86_UNCW3</name>
<proteinExistence type="predicted"/>
<dbReference type="PANTHER" id="PTHR45632:SF26">
    <property type="entry name" value="BTB DOMAIN-CONTAINING PROTEIN"/>
    <property type="match status" value="1"/>
</dbReference>
<evidence type="ECO:0008006" key="4">
    <source>
        <dbReference type="Google" id="ProtNLM"/>
    </source>
</evidence>
<feature type="domain" description="BACON" evidence="2">
    <location>
        <begin position="535"/>
        <end position="613"/>
    </location>
</feature>
<evidence type="ECO:0000259" key="1">
    <source>
        <dbReference type="Pfam" id="PF13860"/>
    </source>
</evidence>
<dbReference type="SUPFAM" id="SSF50965">
    <property type="entry name" value="Galactose oxidase, central domain"/>
    <property type="match status" value="2"/>
</dbReference>
<comment type="caution">
    <text evidence="3">The sequence shown here is derived from an EMBL/GenBank/DDBJ whole genome shotgun (WGS) entry which is preliminary data.</text>
</comment>
<gene>
    <name evidence="3" type="ORF">ENX07_04600</name>
</gene>
<accession>A0A7C3YT86</accession>
<evidence type="ECO:0000313" key="3">
    <source>
        <dbReference type="EMBL" id="HGE99332.1"/>
    </source>
</evidence>
<dbReference type="EMBL" id="DTMQ01000031">
    <property type="protein sequence ID" value="HGE99332.1"/>
    <property type="molecule type" value="Genomic_DNA"/>
</dbReference>
<dbReference type="Gene3D" id="2.60.40.4070">
    <property type="match status" value="1"/>
</dbReference>
<dbReference type="InterPro" id="IPR011043">
    <property type="entry name" value="Gal_Oxase/kelch_b-propeller"/>
</dbReference>
<evidence type="ECO:0000259" key="2">
    <source>
        <dbReference type="Pfam" id="PF19190"/>
    </source>
</evidence>
<feature type="domain" description="FlgD/Vpr Ig-like" evidence="1">
    <location>
        <begin position="667"/>
        <end position="727"/>
    </location>
</feature>
<reference evidence="3" key="1">
    <citation type="journal article" date="2020" name="mSystems">
        <title>Genome- and Community-Level Interaction Insights into Carbon Utilization and Element Cycling Functions of Hydrothermarchaeota in Hydrothermal Sediment.</title>
        <authorList>
            <person name="Zhou Z."/>
            <person name="Liu Y."/>
            <person name="Xu W."/>
            <person name="Pan J."/>
            <person name="Luo Z.H."/>
            <person name="Li M."/>
        </authorList>
    </citation>
    <scope>NUCLEOTIDE SEQUENCE [LARGE SCALE GENOMIC DNA]</scope>
    <source>
        <strain evidence="3">SpSt-906</strain>
    </source>
</reference>
<dbReference type="InterPro" id="IPR015915">
    <property type="entry name" value="Kelch-typ_b-propeller"/>
</dbReference>
<dbReference type="InterPro" id="IPR013783">
    <property type="entry name" value="Ig-like_fold"/>
</dbReference>
<protein>
    <recommendedName>
        <fullName evidence="4">FlgD Ig-like domain-containing protein</fullName>
    </recommendedName>
</protein>
<dbReference type="SMART" id="SM00612">
    <property type="entry name" value="Kelch"/>
    <property type="match status" value="6"/>
</dbReference>
<dbReference type="Pfam" id="PF19190">
    <property type="entry name" value="BACON_2"/>
    <property type="match status" value="1"/>
</dbReference>
<dbReference type="Pfam" id="PF01344">
    <property type="entry name" value="Kelch_1"/>
    <property type="match status" value="2"/>
</dbReference>
<dbReference type="Pfam" id="PF13860">
    <property type="entry name" value="FlgD_ig"/>
    <property type="match status" value="1"/>
</dbReference>
<dbReference type="InterPro" id="IPR006652">
    <property type="entry name" value="Kelch_1"/>
</dbReference>
<dbReference type="AlphaFoldDB" id="A0A7C3YT86"/>
<dbReference type="InterPro" id="IPR024361">
    <property type="entry name" value="BACON"/>
</dbReference>
<dbReference type="InterPro" id="IPR025965">
    <property type="entry name" value="FlgD/Vpr_Ig-like"/>
</dbReference>